<evidence type="ECO:0000256" key="1">
    <source>
        <dbReference type="ARBA" id="ARBA00009013"/>
    </source>
</evidence>
<dbReference type="PROSITE" id="PS50801">
    <property type="entry name" value="STAS"/>
    <property type="match status" value="1"/>
</dbReference>
<proteinExistence type="inferred from homology"/>
<dbReference type="SUPFAM" id="SSF52091">
    <property type="entry name" value="SpoIIaa-like"/>
    <property type="match status" value="1"/>
</dbReference>
<dbReference type="Proteomes" id="UP000605992">
    <property type="component" value="Unassembled WGS sequence"/>
</dbReference>
<comment type="caution">
    <text evidence="4">The sequence shown here is derived from an EMBL/GenBank/DDBJ whole genome shotgun (WGS) entry which is preliminary data.</text>
</comment>
<evidence type="ECO:0000313" key="5">
    <source>
        <dbReference type="Proteomes" id="UP000605992"/>
    </source>
</evidence>
<dbReference type="Gene3D" id="3.30.750.24">
    <property type="entry name" value="STAS domain"/>
    <property type="match status" value="1"/>
</dbReference>
<protein>
    <recommendedName>
        <fullName evidence="2">Anti-sigma factor antagonist</fullName>
    </recommendedName>
</protein>
<dbReference type="PANTHER" id="PTHR33495">
    <property type="entry name" value="ANTI-SIGMA FACTOR ANTAGONIST TM_1081-RELATED-RELATED"/>
    <property type="match status" value="1"/>
</dbReference>
<evidence type="ECO:0000313" key="4">
    <source>
        <dbReference type="EMBL" id="GII53493.1"/>
    </source>
</evidence>
<reference evidence="4" key="1">
    <citation type="submission" date="2021-01" db="EMBL/GenBank/DDBJ databases">
        <title>Whole genome shotgun sequence of Planotetraspora thailandica NBRC 104271.</title>
        <authorList>
            <person name="Komaki H."/>
            <person name="Tamura T."/>
        </authorList>
    </citation>
    <scope>NUCLEOTIDE SEQUENCE</scope>
    <source>
        <strain evidence="4">NBRC 104271</strain>
    </source>
</reference>
<dbReference type="InterPro" id="IPR036513">
    <property type="entry name" value="STAS_dom_sf"/>
</dbReference>
<evidence type="ECO:0000256" key="2">
    <source>
        <dbReference type="RuleBase" id="RU003749"/>
    </source>
</evidence>
<dbReference type="AlphaFoldDB" id="A0A8J3XXU9"/>
<keyword evidence="5" id="KW-1185">Reference proteome</keyword>
<dbReference type="GO" id="GO:0043856">
    <property type="term" value="F:anti-sigma factor antagonist activity"/>
    <property type="evidence" value="ECO:0007669"/>
    <property type="project" value="InterPro"/>
</dbReference>
<dbReference type="InterPro" id="IPR002645">
    <property type="entry name" value="STAS_dom"/>
</dbReference>
<dbReference type="NCBIfam" id="TIGR00377">
    <property type="entry name" value="ant_ant_sig"/>
    <property type="match status" value="1"/>
</dbReference>
<gene>
    <name evidence="4" type="ORF">Pth03_18820</name>
</gene>
<dbReference type="Pfam" id="PF01740">
    <property type="entry name" value="STAS"/>
    <property type="match status" value="1"/>
</dbReference>
<name>A0A8J3XXU9_9ACTN</name>
<comment type="similarity">
    <text evidence="1 2">Belongs to the anti-sigma-factor antagonist family.</text>
</comment>
<dbReference type="RefSeq" id="WP_239118882.1">
    <property type="nucleotide sequence ID" value="NZ_BOOR01000010.1"/>
</dbReference>
<sequence>MILKFVNNPYSGAHTRARPPVACRLAHTIVGLHGEIDIATSPALRMRLRDALQRSEDVLILDLSHVSFCDASGLRVLVGIQRRTRQRGITLRLAGPSPLMTRLLQITGLDQSFTIHPTLSSAIASTHRDPVD</sequence>
<dbReference type="InterPro" id="IPR003658">
    <property type="entry name" value="Anti-sigma_ant"/>
</dbReference>
<dbReference type="CDD" id="cd07043">
    <property type="entry name" value="STAS_anti-anti-sigma_factors"/>
    <property type="match status" value="1"/>
</dbReference>
<evidence type="ECO:0000259" key="3">
    <source>
        <dbReference type="PROSITE" id="PS50801"/>
    </source>
</evidence>
<dbReference type="PANTHER" id="PTHR33495:SF2">
    <property type="entry name" value="ANTI-SIGMA FACTOR ANTAGONIST TM_1081-RELATED"/>
    <property type="match status" value="1"/>
</dbReference>
<feature type="domain" description="STAS" evidence="3">
    <location>
        <begin position="29"/>
        <end position="126"/>
    </location>
</feature>
<dbReference type="EMBL" id="BOOR01000010">
    <property type="protein sequence ID" value="GII53493.1"/>
    <property type="molecule type" value="Genomic_DNA"/>
</dbReference>
<accession>A0A8J3XXU9</accession>
<organism evidence="4 5">
    <name type="scientific">Planotetraspora thailandica</name>
    <dbReference type="NCBI Taxonomy" id="487172"/>
    <lineage>
        <taxon>Bacteria</taxon>
        <taxon>Bacillati</taxon>
        <taxon>Actinomycetota</taxon>
        <taxon>Actinomycetes</taxon>
        <taxon>Streptosporangiales</taxon>
        <taxon>Streptosporangiaceae</taxon>
        <taxon>Planotetraspora</taxon>
    </lineage>
</organism>